<name>A0ACB9EHX6_ARCLA</name>
<evidence type="ECO:0000313" key="1">
    <source>
        <dbReference type="EMBL" id="KAI3758648.1"/>
    </source>
</evidence>
<proteinExistence type="predicted"/>
<reference evidence="1 2" key="2">
    <citation type="journal article" date="2022" name="Mol. Ecol. Resour.">
        <title>The genomes of chicory, endive, great burdock and yacon provide insights into Asteraceae paleo-polyploidization history and plant inulin production.</title>
        <authorList>
            <person name="Fan W."/>
            <person name="Wang S."/>
            <person name="Wang H."/>
            <person name="Wang A."/>
            <person name="Jiang F."/>
            <person name="Liu H."/>
            <person name="Zhao H."/>
            <person name="Xu D."/>
            <person name="Zhang Y."/>
        </authorList>
    </citation>
    <scope>NUCLEOTIDE SEQUENCE [LARGE SCALE GENOMIC DNA]</scope>
    <source>
        <strain evidence="2">cv. Niubang</strain>
    </source>
</reference>
<dbReference type="EMBL" id="CM042048">
    <property type="protein sequence ID" value="KAI3758648.1"/>
    <property type="molecule type" value="Genomic_DNA"/>
</dbReference>
<accession>A0ACB9EHX6</accession>
<protein>
    <submittedName>
        <fullName evidence="1">Uncharacterized protein</fullName>
    </submittedName>
</protein>
<organism evidence="1 2">
    <name type="scientific">Arctium lappa</name>
    <name type="common">Greater burdock</name>
    <name type="synonym">Lappa major</name>
    <dbReference type="NCBI Taxonomy" id="4217"/>
    <lineage>
        <taxon>Eukaryota</taxon>
        <taxon>Viridiplantae</taxon>
        <taxon>Streptophyta</taxon>
        <taxon>Embryophyta</taxon>
        <taxon>Tracheophyta</taxon>
        <taxon>Spermatophyta</taxon>
        <taxon>Magnoliopsida</taxon>
        <taxon>eudicotyledons</taxon>
        <taxon>Gunneridae</taxon>
        <taxon>Pentapetalae</taxon>
        <taxon>asterids</taxon>
        <taxon>campanulids</taxon>
        <taxon>Asterales</taxon>
        <taxon>Asteraceae</taxon>
        <taxon>Carduoideae</taxon>
        <taxon>Cardueae</taxon>
        <taxon>Arctiinae</taxon>
        <taxon>Arctium</taxon>
    </lineage>
</organism>
<gene>
    <name evidence="1" type="ORF">L6452_06216</name>
</gene>
<dbReference type="Proteomes" id="UP001055879">
    <property type="component" value="Linkage Group LG02"/>
</dbReference>
<keyword evidence="2" id="KW-1185">Reference proteome</keyword>
<evidence type="ECO:0000313" key="2">
    <source>
        <dbReference type="Proteomes" id="UP001055879"/>
    </source>
</evidence>
<comment type="caution">
    <text evidence="1">The sequence shown here is derived from an EMBL/GenBank/DDBJ whole genome shotgun (WGS) entry which is preliminary data.</text>
</comment>
<reference evidence="2" key="1">
    <citation type="journal article" date="2022" name="Mol. Ecol. Resour.">
        <title>The genomes of chicory, endive, great burdock and yacon provide insights into Asteraceae palaeo-polyploidization history and plant inulin production.</title>
        <authorList>
            <person name="Fan W."/>
            <person name="Wang S."/>
            <person name="Wang H."/>
            <person name="Wang A."/>
            <person name="Jiang F."/>
            <person name="Liu H."/>
            <person name="Zhao H."/>
            <person name="Xu D."/>
            <person name="Zhang Y."/>
        </authorList>
    </citation>
    <scope>NUCLEOTIDE SEQUENCE [LARGE SCALE GENOMIC DNA]</scope>
    <source>
        <strain evidence="2">cv. Niubang</strain>
    </source>
</reference>
<sequence>MFHLLPPIATSVTTTTYIYSSRPDDGYETAKSKFPLLSIPPVSLSRSCHHGLFLLFPSCDVRNDPNATVKVDGREDIPWTSHRSNSKTPPYLQHQIDIDAKSGE</sequence>